<name>A0A7J3M1U0_ARCFL</name>
<proteinExistence type="predicted"/>
<evidence type="ECO:0000256" key="1">
    <source>
        <dbReference type="SAM" id="Phobius"/>
    </source>
</evidence>
<feature type="transmembrane region" description="Helical" evidence="1">
    <location>
        <begin position="12"/>
        <end position="31"/>
    </location>
</feature>
<reference evidence="2" key="1">
    <citation type="journal article" date="2020" name="mSystems">
        <title>Genome- and Community-Level Interaction Insights into Carbon Utilization and Element Cycling Functions of Hydrothermarchaeota in Hydrothermal Sediment.</title>
        <authorList>
            <person name="Zhou Z."/>
            <person name="Liu Y."/>
            <person name="Xu W."/>
            <person name="Pan J."/>
            <person name="Luo Z.H."/>
            <person name="Li M."/>
        </authorList>
    </citation>
    <scope>NUCLEOTIDE SEQUENCE [LARGE SCALE GENOMIC DNA]</scope>
    <source>
        <strain evidence="2">SpSt-587</strain>
    </source>
</reference>
<dbReference type="Pfam" id="PF23960">
    <property type="entry name" value="DUF7289"/>
    <property type="match status" value="1"/>
</dbReference>
<organism evidence="2">
    <name type="scientific">Archaeoglobus fulgidus</name>
    <dbReference type="NCBI Taxonomy" id="2234"/>
    <lineage>
        <taxon>Archaea</taxon>
        <taxon>Methanobacteriati</taxon>
        <taxon>Methanobacteriota</taxon>
        <taxon>Archaeoglobi</taxon>
        <taxon>Archaeoglobales</taxon>
        <taxon>Archaeoglobaceae</taxon>
        <taxon>Archaeoglobus</taxon>
    </lineage>
</organism>
<dbReference type="InterPro" id="IPR055713">
    <property type="entry name" value="DUF7289"/>
</dbReference>
<evidence type="ECO:0000313" key="2">
    <source>
        <dbReference type="EMBL" id="HGT82749.1"/>
    </source>
</evidence>
<dbReference type="AlphaFoldDB" id="A0A7J3M1U0"/>
<keyword evidence="1" id="KW-0812">Transmembrane</keyword>
<comment type="caution">
    <text evidence="2">The sequence shown here is derived from an EMBL/GenBank/DDBJ whole genome shotgun (WGS) entry which is preliminary data.</text>
</comment>
<keyword evidence="1" id="KW-0472">Membrane</keyword>
<accession>A0A7J3M1U0</accession>
<protein>
    <submittedName>
        <fullName evidence="2">Uncharacterized protein</fullName>
    </submittedName>
</protein>
<gene>
    <name evidence="2" type="ORF">ENT52_03385</name>
</gene>
<dbReference type="EMBL" id="DSYZ01000074">
    <property type="protein sequence ID" value="HGT82749.1"/>
    <property type="molecule type" value="Genomic_DNA"/>
</dbReference>
<keyword evidence="1" id="KW-1133">Transmembrane helix</keyword>
<sequence length="253" mass="28640">MDEKAVSETTGYIMILGIVMFLISIVYVQVYNTTIDTAEKFRVISIRESFRKIYDVFALSLYGGTSLQQIQLELQGGSFYITKNATIGLRIFDDNGTLIDSCVINLNSLNYELENFRISFENGGLIEDNYGYSKFMLEPSIYLRPVQSLEASGEKEKVLVLVLNEIESELSVSGSGSIVIVFNSSLNLSKMYPMTGRVILNIKSDYPELWKDYFEKKLGATVSSLDTNEIFIEITFNKLVVTVYKTNITLKKF</sequence>